<reference evidence="8" key="1">
    <citation type="journal article" date="2014" name="Front. Microbiol.">
        <title>High frequency of phylogenetically diverse reductive dehalogenase-homologous genes in deep subseafloor sedimentary metagenomes.</title>
        <authorList>
            <person name="Kawai M."/>
            <person name="Futagami T."/>
            <person name="Toyoda A."/>
            <person name="Takaki Y."/>
            <person name="Nishi S."/>
            <person name="Hori S."/>
            <person name="Arai W."/>
            <person name="Tsubouchi T."/>
            <person name="Morono Y."/>
            <person name="Uchiyama I."/>
            <person name="Ito T."/>
            <person name="Fujiyama A."/>
            <person name="Inagaki F."/>
            <person name="Takami H."/>
        </authorList>
    </citation>
    <scope>NUCLEOTIDE SEQUENCE</scope>
    <source>
        <strain evidence="8">Expedition CK06-06</strain>
    </source>
</reference>
<gene>
    <name evidence="8" type="ORF">S01H4_54804</name>
</gene>
<comment type="caution">
    <text evidence="8">The sequence shown here is derived from an EMBL/GenBank/DDBJ whole genome shotgun (WGS) entry which is preliminary data.</text>
</comment>
<dbReference type="InterPro" id="IPR003661">
    <property type="entry name" value="HisK_dim/P_dom"/>
</dbReference>
<dbReference type="PROSITE" id="PS50109">
    <property type="entry name" value="HIS_KIN"/>
    <property type="match status" value="1"/>
</dbReference>
<dbReference type="PANTHER" id="PTHR43065:SF10">
    <property type="entry name" value="PEROXIDE STRESS-ACTIVATED HISTIDINE KINASE MAK3"/>
    <property type="match status" value="1"/>
</dbReference>
<dbReference type="SUPFAM" id="SSF47384">
    <property type="entry name" value="Homodimeric domain of signal transducing histidine kinase"/>
    <property type="match status" value="1"/>
</dbReference>
<evidence type="ECO:0000256" key="1">
    <source>
        <dbReference type="ARBA" id="ARBA00022553"/>
    </source>
</evidence>
<feature type="non-terminal residue" evidence="8">
    <location>
        <position position="1"/>
    </location>
</feature>
<keyword evidence="5" id="KW-0067">ATP-binding</keyword>
<dbReference type="InterPro" id="IPR036890">
    <property type="entry name" value="HATPase_C_sf"/>
</dbReference>
<name>X1D4N4_9ZZZZ</name>
<dbReference type="AlphaFoldDB" id="X1D4N4"/>
<keyword evidence="2" id="KW-0808">Transferase</keyword>
<dbReference type="InterPro" id="IPR036097">
    <property type="entry name" value="HisK_dim/P_sf"/>
</dbReference>
<dbReference type="PRINTS" id="PR00344">
    <property type="entry name" value="BCTRLSENSOR"/>
</dbReference>
<evidence type="ECO:0000259" key="7">
    <source>
        <dbReference type="PROSITE" id="PS50109"/>
    </source>
</evidence>
<dbReference type="InterPro" id="IPR003594">
    <property type="entry name" value="HATPase_dom"/>
</dbReference>
<feature type="non-terminal residue" evidence="8">
    <location>
        <position position="254"/>
    </location>
</feature>
<evidence type="ECO:0000256" key="2">
    <source>
        <dbReference type="ARBA" id="ARBA00022679"/>
    </source>
</evidence>
<dbReference type="SMART" id="SM00387">
    <property type="entry name" value="HATPase_c"/>
    <property type="match status" value="1"/>
</dbReference>
<dbReference type="Pfam" id="PF02518">
    <property type="entry name" value="HATPase_c"/>
    <property type="match status" value="1"/>
</dbReference>
<keyword evidence="4" id="KW-0418">Kinase</keyword>
<evidence type="ECO:0000256" key="4">
    <source>
        <dbReference type="ARBA" id="ARBA00022777"/>
    </source>
</evidence>
<sequence length="254" mass="28370">TISLIFVGFLGIFLIRNLFLPMRYVANVAEELGVEMKKEDFVSETFNEIFKKMKLKEEMLVEFSSYIAHEFRNSLGAIIGLARLVEKGKKPASDIIKECRTMEELIARLLEYSRPVEPVVSPVDVRQLIDDAVSRISLPKRIQLKKKIAKDIPKINGDYDLLHTAITNLLKNSIEAIEKAGSIKVNVAIGDDVLLIAVTDDGCGLDPQELEKIFSPFYSKKESGMGLGLAYVKKIIEIHNGRIEVDSKKGSGTT</sequence>
<dbReference type="InterPro" id="IPR004358">
    <property type="entry name" value="Sig_transdc_His_kin-like_C"/>
</dbReference>
<proteinExistence type="predicted"/>
<dbReference type="Pfam" id="PF00512">
    <property type="entry name" value="HisKA"/>
    <property type="match status" value="1"/>
</dbReference>
<dbReference type="Gene3D" id="3.30.565.10">
    <property type="entry name" value="Histidine kinase-like ATPase, C-terminal domain"/>
    <property type="match status" value="1"/>
</dbReference>
<dbReference type="GO" id="GO:0005524">
    <property type="term" value="F:ATP binding"/>
    <property type="evidence" value="ECO:0007669"/>
    <property type="project" value="UniProtKB-KW"/>
</dbReference>
<dbReference type="PANTHER" id="PTHR43065">
    <property type="entry name" value="SENSOR HISTIDINE KINASE"/>
    <property type="match status" value="1"/>
</dbReference>
<dbReference type="SUPFAM" id="SSF55874">
    <property type="entry name" value="ATPase domain of HSP90 chaperone/DNA topoisomerase II/histidine kinase"/>
    <property type="match status" value="1"/>
</dbReference>
<organism evidence="8">
    <name type="scientific">marine sediment metagenome</name>
    <dbReference type="NCBI Taxonomy" id="412755"/>
    <lineage>
        <taxon>unclassified sequences</taxon>
        <taxon>metagenomes</taxon>
        <taxon>ecological metagenomes</taxon>
    </lineage>
</organism>
<dbReference type="GO" id="GO:0000155">
    <property type="term" value="F:phosphorelay sensor kinase activity"/>
    <property type="evidence" value="ECO:0007669"/>
    <property type="project" value="InterPro"/>
</dbReference>
<dbReference type="InterPro" id="IPR005467">
    <property type="entry name" value="His_kinase_dom"/>
</dbReference>
<keyword evidence="1" id="KW-0597">Phosphoprotein</keyword>
<keyword evidence="3" id="KW-0547">Nucleotide-binding</keyword>
<accession>X1D4N4</accession>
<evidence type="ECO:0000256" key="3">
    <source>
        <dbReference type="ARBA" id="ARBA00022741"/>
    </source>
</evidence>
<keyword evidence="6" id="KW-0902">Two-component regulatory system</keyword>
<dbReference type="Gene3D" id="1.10.287.130">
    <property type="match status" value="1"/>
</dbReference>
<dbReference type="SMART" id="SM00388">
    <property type="entry name" value="HisKA"/>
    <property type="match status" value="1"/>
</dbReference>
<dbReference type="CDD" id="cd00082">
    <property type="entry name" value="HisKA"/>
    <property type="match status" value="1"/>
</dbReference>
<dbReference type="EMBL" id="BART01031564">
    <property type="protein sequence ID" value="GAH15711.1"/>
    <property type="molecule type" value="Genomic_DNA"/>
</dbReference>
<dbReference type="CDD" id="cd00075">
    <property type="entry name" value="HATPase"/>
    <property type="match status" value="1"/>
</dbReference>
<evidence type="ECO:0000256" key="5">
    <source>
        <dbReference type="ARBA" id="ARBA00022840"/>
    </source>
</evidence>
<protein>
    <recommendedName>
        <fullName evidence="7">Histidine kinase domain-containing protein</fullName>
    </recommendedName>
</protein>
<feature type="domain" description="Histidine kinase" evidence="7">
    <location>
        <begin position="66"/>
        <end position="254"/>
    </location>
</feature>
<evidence type="ECO:0000256" key="6">
    <source>
        <dbReference type="ARBA" id="ARBA00023012"/>
    </source>
</evidence>
<evidence type="ECO:0000313" key="8">
    <source>
        <dbReference type="EMBL" id="GAH15711.1"/>
    </source>
</evidence>